<keyword evidence="1" id="KW-0001">2Fe-2S</keyword>
<dbReference type="Pfam" id="PF00571">
    <property type="entry name" value="CBS"/>
    <property type="match status" value="2"/>
</dbReference>
<organism evidence="9 10">
    <name type="scientific">Streptomyces enissocaesilis</name>
    <dbReference type="NCBI Taxonomy" id="332589"/>
    <lineage>
        <taxon>Bacteria</taxon>
        <taxon>Bacillati</taxon>
        <taxon>Actinomycetota</taxon>
        <taxon>Actinomycetes</taxon>
        <taxon>Kitasatosporales</taxon>
        <taxon>Streptomycetaceae</taxon>
        <taxon>Streptomyces</taxon>
        <taxon>Streptomyces rochei group</taxon>
    </lineage>
</organism>
<proteinExistence type="predicted"/>
<dbReference type="CDD" id="cd04622">
    <property type="entry name" value="CBS_pair_HRP1_like"/>
    <property type="match status" value="1"/>
</dbReference>
<dbReference type="InterPro" id="IPR000644">
    <property type="entry name" value="CBS_dom"/>
</dbReference>
<dbReference type="InterPro" id="IPR018967">
    <property type="entry name" value="FeS-contain_CDGSH-typ"/>
</dbReference>
<dbReference type="SMART" id="SM00704">
    <property type="entry name" value="ZnF_CDGSH"/>
    <property type="match status" value="1"/>
</dbReference>
<dbReference type="PROSITE" id="PS51371">
    <property type="entry name" value="CBS"/>
    <property type="match status" value="2"/>
</dbReference>
<protein>
    <recommendedName>
        <fullName evidence="8">CBS domain-containing protein</fullName>
    </recommendedName>
</protein>
<dbReference type="EMBL" id="BAAAUD010000034">
    <property type="protein sequence ID" value="GAA2945279.1"/>
    <property type="molecule type" value="Genomic_DNA"/>
</dbReference>
<dbReference type="InterPro" id="IPR046342">
    <property type="entry name" value="CBS_dom_sf"/>
</dbReference>
<keyword evidence="4" id="KW-0411">Iron-sulfur</keyword>
<evidence type="ECO:0000256" key="2">
    <source>
        <dbReference type="ARBA" id="ARBA00022723"/>
    </source>
</evidence>
<dbReference type="InterPro" id="IPR051257">
    <property type="entry name" value="Diverse_CBS-Domain"/>
</dbReference>
<dbReference type="Pfam" id="PF09360">
    <property type="entry name" value="zf-CDGSH"/>
    <property type="match status" value="1"/>
</dbReference>
<evidence type="ECO:0000313" key="9">
    <source>
        <dbReference type="EMBL" id="GAA2945279.1"/>
    </source>
</evidence>
<dbReference type="Proteomes" id="UP001500403">
    <property type="component" value="Unassembled WGS sequence"/>
</dbReference>
<evidence type="ECO:0000256" key="4">
    <source>
        <dbReference type="ARBA" id="ARBA00023014"/>
    </source>
</evidence>
<dbReference type="SMART" id="SM00116">
    <property type="entry name" value="CBS"/>
    <property type="match status" value="2"/>
</dbReference>
<evidence type="ECO:0000256" key="5">
    <source>
        <dbReference type="ARBA" id="ARBA00023122"/>
    </source>
</evidence>
<evidence type="ECO:0000256" key="7">
    <source>
        <dbReference type="SAM" id="MobiDB-lite"/>
    </source>
</evidence>
<keyword evidence="3" id="KW-0408">Iron</keyword>
<dbReference type="Gene3D" id="3.40.5.90">
    <property type="entry name" value="CDGSH iron-sulfur domain, mitoNEET-type"/>
    <property type="match status" value="1"/>
</dbReference>
<evidence type="ECO:0000256" key="1">
    <source>
        <dbReference type="ARBA" id="ARBA00022714"/>
    </source>
</evidence>
<dbReference type="Gene3D" id="3.10.580.10">
    <property type="entry name" value="CBS-domain"/>
    <property type="match status" value="1"/>
</dbReference>
<feature type="domain" description="CBS" evidence="8">
    <location>
        <begin position="108"/>
        <end position="165"/>
    </location>
</feature>
<evidence type="ECO:0000313" key="10">
    <source>
        <dbReference type="Proteomes" id="UP001500403"/>
    </source>
</evidence>
<evidence type="ECO:0000256" key="6">
    <source>
        <dbReference type="PROSITE-ProRule" id="PRU00703"/>
    </source>
</evidence>
<keyword evidence="5 6" id="KW-0129">CBS domain</keyword>
<keyword evidence="10" id="KW-1185">Reference proteome</keyword>
<feature type="region of interest" description="Disordered" evidence="7">
    <location>
        <begin position="74"/>
        <end position="101"/>
    </location>
</feature>
<dbReference type="PANTHER" id="PTHR43080:SF2">
    <property type="entry name" value="CBS DOMAIN-CONTAINING PROTEIN"/>
    <property type="match status" value="1"/>
</dbReference>
<accession>A0ABP6JSD9</accession>
<evidence type="ECO:0000259" key="8">
    <source>
        <dbReference type="PROSITE" id="PS51371"/>
    </source>
</evidence>
<comment type="caution">
    <text evidence="9">The sequence shown here is derived from an EMBL/GenBank/DDBJ whole genome shotgun (WGS) entry which is preliminary data.</text>
</comment>
<name>A0ABP6JSD9_9ACTN</name>
<dbReference type="SUPFAM" id="SSF54631">
    <property type="entry name" value="CBS-domain pair"/>
    <property type="match status" value="1"/>
</dbReference>
<evidence type="ECO:0000256" key="3">
    <source>
        <dbReference type="ARBA" id="ARBA00023004"/>
    </source>
</evidence>
<sequence>MPGAAESGTPRTQDDRAVRRVVVDPQGPMLVEGPVEITLPDGTTARSDRFTVAVCACRRSRRYPWCDTSHRRRTNARPAAGYPADSGGRTAGSASETGGTMTTARQIMSRGTECVGEQETLADAARTMARLGVGALPVCGADEKLKGMLTDRDIVVRALGTGKDPGTTKASELARGEVVFVRADDDVDQVLRTMTRHKVRRLPVIDGHRLVGMITQADVARALPAPQVGDLLEALSTD</sequence>
<reference evidence="10" key="1">
    <citation type="journal article" date="2019" name="Int. J. Syst. Evol. Microbiol.">
        <title>The Global Catalogue of Microorganisms (GCM) 10K type strain sequencing project: providing services to taxonomists for standard genome sequencing and annotation.</title>
        <authorList>
            <consortium name="The Broad Institute Genomics Platform"/>
            <consortium name="The Broad Institute Genome Sequencing Center for Infectious Disease"/>
            <person name="Wu L."/>
            <person name="Ma J."/>
        </authorList>
    </citation>
    <scope>NUCLEOTIDE SEQUENCE [LARGE SCALE GENOMIC DNA]</scope>
    <source>
        <strain evidence="10">JCM 9088</strain>
    </source>
</reference>
<dbReference type="InterPro" id="IPR042216">
    <property type="entry name" value="MitoNEET_CISD"/>
</dbReference>
<keyword evidence="2" id="KW-0479">Metal-binding</keyword>
<feature type="compositionally biased region" description="Polar residues" evidence="7">
    <location>
        <begin position="92"/>
        <end position="101"/>
    </location>
</feature>
<dbReference type="PANTHER" id="PTHR43080">
    <property type="entry name" value="CBS DOMAIN-CONTAINING PROTEIN CBSX3, MITOCHONDRIAL"/>
    <property type="match status" value="1"/>
</dbReference>
<feature type="domain" description="CBS" evidence="8">
    <location>
        <begin position="173"/>
        <end position="231"/>
    </location>
</feature>
<gene>
    <name evidence="9" type="ORF">GCM10010446_33240</name>
</gene>